<keyword evidence="1" id="KW-1185">Reference proteome</keyword>
<reference evidence="1" key="1">
    <citation type="submission" date="2012-09" db="EMBL/GenBank/DDBJ databases">
        <authorList>
            <person name="Martin A.A."/>
        </authorList>
    </citation>
    <scope>NUCLEOTIDE SEQUENCE</scope>
</reference>
<sequence>MRIASYLNFHGGNDYERDETSEEHEGGHLVARLTGYQGGEGVLELAQRKGQNPKLLAIMTGLQEKQDFDIFYAPGIELASCHKATQLKDNLRKKLVTIDSDGRGMAVQPWIDVDFHILSDDVVDKVVLIVEANTSNVIDCGELKIHGNTSDWYRALNGSGSVSGQIVIFLVAVLFLG</sequence>
<accession>A0A0K0CWR5</accession>
<proteinExistence type="predicted"/>
<reference evidence="2" key="2">
    <citation type="submission" date="2017-02" db="UniProtKB">
        <authorList>
            <consortium name="WormBaseParasite"/>
        </authorList>
    </citation>
    <scope>IDENTIFICATION</scope>
</reference>
<dbReference type="AlphaFoldDB" id="A0A0K0CWR5"/>
<protein>
    <submittedName>
        <fullName evidence="2">Peptidase A1 domain-containing protein</fullName>
    </submittedName>
</protein>
<evidence type="ECO:0000313" key="1">
    <source>
        <dbReference type="Proteomes" id="UP000035642"/>
    </source>
</evidence>
<organism evidence="1 2">
    <name type="scientific">Angiostrongylus cantonensis</name>
    <name type="common">Rat lungworm</name>
    <dbReference type="NCBI Taxonomy" id="6313"/>
    <lineage>
        <taxon>Eukaryota</taxon>
        <taxon>Metazoa</taxon>
        <taxon>Ecdysozoa</taxon>
        <taxon>Nematoda</taxon>
        <taxon>Chromadorea</taxon>
        <taxon>Rhabditida</taxon>
        <taxon>Rhabditina</taxon>
        <taxon>Rhabditomorpha</taxon>
        <taxon>Strongyloidea</taxon>
        <taxon>Metastrongylidae</taxon>
        <taxon>Angiostrongylus</taxon>
    </lineage>
</organism>
<dbReference type="WBParaSite" id="ACAC_0000191701-mRNA-1">
    <property type="protein sequence ID" value="ACAC_0000191701-mRNA-1"/>
    <property type="gene ID" value="ACAC_0000191701"/>
</dbReference>
<dbReference type="Proteomes" id="UP000035642">
    <property type="component" value="Unassembled WGS sequence"/>
</dbReference>
<name>A0A0K0CWR5_ANGCA</name>
<evidence type="ECO:0000313" key="2">
    <source>
        <dbReference type="WBParaSite" id="ACAC_0000191701-mRNA-1"/>
    </source>
</evidence>